<dbReference type="PROSITE" id="PS01256">
    <property type="entry name" value="CULLIN_1"/>
    <property type="match status" value="1"/>
</dbReference>
<dbReference type="Pfam" id="PF00888">
    <property type="entry name" value="Cullin"/>
    <property type="match status" value="1"/>
</dbReference>
<dbReference type="InterPro" id="IPR036388">
    <property type="entry name" value="WH-like_DNA-bd_sf"/>
</dbReference>
<dbReference type="SUPFAM" id="SSF74788">
    <property type="entry name" value="Cullin repeat-like"/>
    <property type="match status" value="1"/>
</dbReference>
<evidence type="ECO:0000313" key="8">
    <source>
        <dbReference type="EMBL" id="CAG8979812.1"/>
    </source>
</evidence>
<dbReference type="InterPro" id="IPR016157">
    <property type="entry name" value="Cullin_CS"/>
</dbReference>
<dbReference type="SUPFAM" id="SSF46785">
    <property type="entry name" value="Winged helix' DNA-binding domain"/>
    <property type="match status" value="1"/>
</dbReference>
<dbReference type="InterPro" id="IPR016158">
    <property type="entry name" value="Cullin_homology"/>
</dbReference>
<dbReference type="GO" id="GO:0031461">
    <property type="term" value="C:cullin-RING ubiquitin ligase complex"/>
    <property type="evidence" value="ECO:0007669"/>
    <property type="project" value="InterPro"/>
</dbReference>
<evidence type="ECO:0000256" key="4">
    <source>
        <dbReference type="PROSITE-ProRule" id="PRU00330"/>
    </source>
</evidence>
<evidence type="ECO:0000256" key="5">
    <source>
        <dbReference type="RuleBase" id="RU003829"/>
    </source>
</evidence>
<dbReference type="Gene3D" id="1.20.1310.10">
    <property type="entry name" value="Cullin Repeats"/>
    <property type="match status" value="4"/>
</dbReference>
<feature type="domain" description="Cullin family profile" evidence="7">
    <location>
        <begin position="490"/>
        <end position="745"/>
    </location>
</feature>
<dbReference type="GO" id="GO:0006511">
    <property type="term" value="P:ubiquitin-dependent protein catabolic process"/>
    <property type="evidence" value="ECO:0007669"/>
    <property type="project" value="InterPro"/>
</dbReference>
<comment type="similarity">
    <text evidence="1 4 5">Belongs to the cullin family.</text>
</comment>
<dbReference type="EMBL" id="CAJVRM010000339">
    <property type="protein sequence ID" value="CAG8979812.1"/>
    <property type="molecule type" value="Genomic_DNA"/>
</dbReference>
<dbReference type="Gene3D" id="3.30.230.130">
    <property type="entry name" value="Cullin, Chain C, Domain 2"/>
    <property type="match status" value="1"/>
</dbReference>
<proteinExistence type="inferred from homology"/>
<dbReference type="InterPro" id="IPR059120">
    <property type="entry name" value="Cullin-like_AB"/>
</dbReference>
<dbReference type="PROSITE" id="PS50069">
    <property type="entry name" value="CULLIN_2"/>
    <property type="match status" value="1"/>
</dbReference>
<dbReference type="InterPro" id="IPR036317">
    <property type="entry name" value="Cullin_homology_sf"/>
</dbReference>
<evidence type="ECO:0000313" key="9">
    <source>
        <dbReference type="Proteomes" id="UP000701801"/>
    </source>
</evidence>
<organism evidence="8 9">
    <name type="scientific">Hymenoscyphus albidus</name>
    <dbReference type="NCBI Taxonomy" id="595503"/>
    <lineage>
        <taxon>Eukaryota</taxon>
        <taxon>Fungi</taxon>
        <taxon>Dikarya</taxon>
        <taxon>Ascomycota</taxon>
        <taxon>Pezizomycotina</taxon>
        <taxon>Leotiomycetes</taxon>
        <taxon>Helotiales</taxon>
        <taxon>Helotiaceae</taxon>
        <taxon>Hymenoscyphus</taxon>
    </lineage>
</organism>
<evidence type="ECO:0000259" key="7">
    <source>
        <dbReference type="PROSITE" id="PS50069"/>
    </source>
</evidence>
<evidence type="ECO:0000256" key="2">
    <source>
        <dbReference type="ARBA" id="ARBA00022499"/>
    </source>
</evidence>
<dbReference type="FunFam" id="1.10.10.10:FF:000014">
    <property type="entry name" value="Cullin 1"/>
    <property type="match status" value="1"/>
</dbReference>
<evidence type="ECO:0000256" key="1">
    <source>
        <dbReference type="ARBA" id="ARBA00006019"/>
    </source>
</evidence>
<dbReference type="Pfam" id="PF10557">
    <property type="entry name" value="Cullin_Nedd8"/>
    <property type="match status" value="1"/>
</dbReference>
<evidence type="ECO:0000256" key="6">
    <source>
        <dbReference type="SAM" id="MobiDB-lite"/>
    </source>
</evidence>
<reference evidence="8" key="1">
    <citation type="submission" date="2021-07" db="EMBL/GenBank/DDBJ databases">
        <authorList>
            <person name="Durling M."/>
        </authorList>
    </citation>
    <scope>NUCLEOTIDE SEQUENCE</scope>
</reference>
<sequence length="873" mass="99583">MPPQLGSSYKYNPFRPKRKLLPGEEGGSSSSSRNSSSSPPLEGQLYPQSVAAKRQKISHTLDNLHSSQALQEKVDMSKIMGRMLQPKVIDLTSERVSDFQPHSGAKRLVIKNLREGKREDVEKYYKKTWEELDAAITAVFSGQQPKSPLEVLCRGVEATCRHGLAENLARHLKERCKNYLEKTLLPIIETEAGTTRVGALRTVYRHWVVWNNQATLLRSIFSYLNQSYLLNSKELSQLEEQGINQYKKTIWQKSLGITEGQFLGGRVVSGVCELVDYDRDGKSDLFDSTLLKETILMLRVFGIFGEAFHRNFVVAGHNYCLDFAESKSHQGVKSYVAAVDQFLEKEAIRCDTYNFDSTTKRELLDTCHNLLIKKRSEVLLDQTSLSNLIEENDTSTLKTLYDLLKLSGIQQELKKPFEAHIKKAGSSIVREKEKVDDMVVRLLELKRSLGLIIRDAFSEDAAFTYSLREAFGNFINDSKNTTAWGTNNSKVGEMIAKYIDMLLRGGEKAIPRSLQSDAKDRDAAEKQGTASSGDQDAELDRALEQGLELFRFIQGKDVFEAFYKKDLARRLLMARSASQDAERNMLAKLKGECGYQFTHNLEQMFKDQEIAKDEMVAYKQSLSNTSKTTLDLQVNVLSAAAWPSYPDVKINLPAEVAKHIEKYDMYYQKKHTGRRLTWKHSLAHSVVRAQFDKGAPKELLVSAFQAIVLVLFNDLREGENLSYNNIQTYTGLIDAELERTLQSLACGKFRVLTKHPKGRDVLHTDTFTVNTRFTDPKIRIKINQIQLKETKEENKETHERVHQDRQYETQAAIVRIMKTKKRITHARLTVEVVEQTKMRGAVEMSEIKKNIEKLIEKDYIERDEDTGTYVYLA</sequence>
<dbReference type="SMART" id="SM00182">
    <property type="entry name" value="CULLIN"/>
    <property type="match status" value="1"/>
</dbReference>
<dbReference type="Pfam" id="PF26557">
    <property type="entry name" value="Cullin_AB"/>
    <property type="match status" value="1"/>
</dbReference>
<keyword evidence="2" id="KW-1017">Isopeptide bond</keyword>
<dbReference type="GO" id="GO:0031625">
    <property type="term" value="F:ubiquitin protein ligase binding"/>
    <property type="evidence" value="ECO:0007669"/>
    <property type="project" value="InterPro"/>
</dbReference>
<dbReference type="FunFam" id="1.20.1310.10:FF:000031">
    <property type="entry name" value="Ubiquitin ligase subunit CulD"/>
    <property type="match status" value="1"/>
</dbReference>
<gene>
    <name evidence="8" type="ORF">HYALB_00013123</name>
</gene>
<dbReference type="InterPro" id="IPR019559">
    <property type="entry name" value="Cullin_neddylation_domain"/>
</dbReference>
<feature type="compositionally biased region" description="Polar residues" evidence="6">
    <location>
        <begin position="1"/>
        <end position="10"/>
    </location>
</feature>
<keyword evidence="3" id="KW-0832">Ubl conjugation</keyword>
<comment type="caution">
    <text evidence="8">The sequence shown here is derived from an EMBL/GenBank/DDBJ whole genome shotgun (WGS) entry which is preliminary data.</text>
</comment>
<dbReference type="PANTHER" id="PTHR11932">
    <property type="entry name" value="CULLIN"/>
    <property type="match status" value="1"/>
</dbReference>
<feature type="region of interest" description="Disordered" evidence="6">
    <location>
        <begin position="1"/>
        <end position="44"/>
    </location>
</feature>
<dbReference type="AlphaFoldDB" id="A0A9N9LUE3"/>
<feature type="region of interest" description="Disordered" evidence="6">
    <location>
        <begin position="513"/>
        <end position="537"/>
    </location>
</feature>
<dbReference type="SUPFAM" id="SSF75632">
    <property type="entry name" value="Cullin homology domain"/>
    <property type="match status" value="1"/>
</dbReference>
<keyword evidence="9" id="KW-1185">Reference proteome</keyword>
<dbReference type="InterPro" id="IPR001373">
    <property type="entry name" value="Cullin_N"/>
</dbReference>
<dbReference type="OrthoDB" id="27073at2759"/>
<protein>
    <recommendedName>
        <fullName evidence="7">Cullin family profile domain-containing protein</fullName>
    </recommendedName>
</protein>
<dbReference type="Proteomes" id="UP000701801">
    <property type="component" value="Unassembled WGS sequence"/>
</dbReference>
<dbReference type="InterPro" id="IPR016159">
    <property type="entry name" value="Cullin_repeat-like_dom_sf"/>
</dbReference>
<dbReference type="Gene3D" id="1.10.10.10">
    <property type="entry name" value="Winged helix-like DNA-binding domain superfamily/Winged helix DNA-binding domain"/>
    <property type="match status" value="1"/>
</dbReference>
<dbReference type="SMART" id="SM00884">
    <property type="entry name" value="Cullin_Nedd8"/>
    <property type="match status" value="1"/>
</dbReference>
<dbReference type="InterPro" id="IPR045093">
    <property type="entry name" value="Cullin"/>
</dbReference>
<feature type="compositionally biased region" description="Low complexity" evidence="6">
    <location>
        <begin position="27"/>
        <end position="42"/>
    </location>
</feature>
<accession>A0A9N9LUE3</accession>
<name>A0A9N9LUE3_9HELO</name>
<dbReference type="InterPro" id="IPR036390">
    <property type="entry name" value="WH_DNA-bd_sf"/>
</dbReference>
<evidence type="ECO:0000256" key="3">
    <source>
        <dbReference type="ARBA" id="ARBA00022843"/>
    </source>
</evidence>